<dbReference type="RefSeq" id="WP_290111998.1">
    <property type="nucleotide sequence ID" value="NZ_JAUEPL010000015.1"/>
</dbReference>
<evidence type="ECO:0000313" key="1">
    <source>
        <dbReference type="EMBL" id="MDN3294963.1"/>
    </source>
</evidence>
<protein>
    <submittedName>
        <fullName evidence="1">Uncharacterized protein</fullName>
    </submittedName>
</protein>
<proteinExistence type="predicted"/>
<evidence type="ECO:0000313" key="2">
    <source>
        <dbReference type="Proteomes" id="UP001174050"/>
    </source>
</evidence>
<organism evidence="1 2">
    <name type="scientific">Streptomyces ficellus</name>
    <dbReference type="NCBI Taxonomy" id="1977088"/>
    <lineage>
        <taxon>Bacteria</taxon>
        <taxon>Bacillati</taxon>
        <taxon>Actinomycetota</taxon>
        <taxon>Actinomycetes</taxon>
        <taxon>Kitasatosporales</taxon>
        <taxon>Streptomycetaceae</taxon>
        <taxon>Streptomyces</taxon>
    </lineage>
</organism>
<dbReference type="Proteomes" id="UP001174050">
    <property type="component" value="Unassembled WGS sequence"/>
</dbReference>
<comment type="caution">
    <text evidence="1">The sequence shown here is derived from an EMBL/GenBank/DDBJ whole genome shotgun (WGS) entry which is preliminary data.</text>
</comment>
<accession>A0ABT7Z636</accession>
<keyword evidence="2" id="KW-1185">Reference proteome</keyword>
<reference evidence="1" key="1">
    <citation type="submission" date="2023-06" db="EMBL/GenBank/DDBJ databases">
        <title>WGS-Sequencing of Streptomyces ficellus isolate 21 collected from sand in Gara Djebilet Iron Mine in Algeria.</title>
        <authorList>
            <person name="Zegers G.P."/>
            <person name="Gomez A."/>
            <person name="Gueddou A."/>
            <person name="Zahara A.F."/>
            <person name="Worth M."/>
            <person name="Sevigny J.L."/>
            <person name="Tisa L."/>
        </authorList>
    </citation>
    <scope>NUCLEOTIDE SEQUENCE</scope>
    <source>
        <strain evidence="1">AS11</strain>
    </source>
</reference>
<name>A0ABT7Z636_9ACTN</name>
<dbReference type="EMBL" id="JAUEPL010000015">
    <property type="protein sequence ID" value="MDN3294963.1"/>
    <property type="molecule type" value="Genomic_DNA"/>
</dbReference>
<gene>
    <name evidence="1" type="ORF">QWM81_13050</name>
</gene>
<sequence>MAVRLAHPLLSKSIPGVFSASFIQDLIKVSVPEADFTVRLSDGPGRMRLEFTAVFRELVQAGQPGGTWWNSWSVDAESRDAEHIGELLASELNKSRRKFAEALSDAQCWECDEIL</sequence>